<organism evidence="2 3">
    <name type="scientific">Micromonospora siamensis</name>
    <dbReference type="NCBI Taxonomy" id="299152"/>
    <lineage>
        <taxon>Bacteria</taxon>
        <taxon>Bacillati</taxon>
        <taxon>Actinomycetota</taxon>
        <taxon>Actinomycetes</taxon>
        <taxon>Micromonosporales</taxon>
        <taxon>Micromonosporaceae</taxon>
        <taxon>Micromonospora</taxon>
    </lineage>
</organism>
<keyword evidence="3" id="KW-1185">Reference proteome</keyword>
<evidence type="ECO:0000313" key="3">
    <source>
        <dbReference type="Proteomes" id="UP000198210"/>
    </source>
</evidence>
<feature type="domain" description="N-acetyltransferase" evidence="1">
    <location>
        <begin position="161"/>
        <end position="286"/>
    </location>
</feature>
<evidence type="ECO:0000259" key="1">
    <source>
        <dbReference type="PROSITE" id="PS51186"/>
    </source>
</evidence>
<name>A0A1C5I337_9ACTN</name>
<proteinExistence type="predicted"/>
<evidence type="ECO:0000313" key="2">
    <source>
        <dbReference type="EMBL" id="SCG52694.1"/>
    </source>
</evidence>
<reference evidence="2 3" key="1">
    <citation type="submission" date="2016-06" db="EMBL/GenBank/DDBJ databases">
        <authorList>
            <person name="Kjaerup R.B."/>
            <person name="Dalgaard T.S."/>
            <person name="Juul-Madsen H.R."/>
        </authorList>
    </citation>
    <scope>NUCLEOTIDE SEQUENCE [LARGE SCALE GENOMIC DNA]</scope>
    <source>
        <strain evidence="2 3">DSM 45097</strain>
    </source>
</reference>
<dbReference type="Pfam" id="PF08445">
    <property type="entry name" value="FR47"/>
    <property type="match status" value="1"/>
</dbReference>
<dbReference type="InterPro" id="IPR000182">
    <property type="entry name" value="GNAT_dom"/>
</dbReference>
<accession>A0A1C5I337</accession>
<dbReference type="Proteomes" id="UP000198210">
    <property type="component" value="Chromosome I"/>
</dbReference>
<dbReference type="GO" id="GO:0016747">
    <property type="term" value="F:acyltransferase activity, transferring groups other than amino-acyl groups"/>
    <property type="evidence" value="ECO:0007669"/>
    <property type="project" value="InterPro"/>
</dbReference>
<sequence>MYPIGPSVNLHRGPAVAGSTVGGRFEGRPGAAPGRFYAGWMIKADQVLAGRDAVLRATGHHPYARHALARGDEQRGWLRDGAVVWLAPPGVWPAAGAVGPAAPAADLLRDLYAAGDLPAGVRLPLPRAIVDELADRLPLTVLTSWDYLFTTTPPPHRSGEERVVRLTGADHPELAALIEESFPTSTSRPGDAHIADWYGIRDGDRLVACGADRSRGDVGFLAGLTVDRRRRGQGLGAALTVGMARALFARYDQVALGAYLDNVGAIRLYRRLGFTGTVEFNSVQLD</sequence>
<dbReference type="InterPro" id="IPR016181">
    <property type="entry name" value="Acyl_CoA_acyltransferase"/>
</dbReference>
<dbReference type="EMBL" id="LT607751">
    <property type="protein sequence ID" value="SCG52694.1"/>
    <property type="molecule type" value="Genomic_DNA"/>
</dbReference>
<dbReference type="SUPFAM" id="SSF55729">
    <property type="entry name" value="Acyl-CoA N-acyltransferases (Nat)"/>
    <property type="match status" value="1"/>
</dbReference>
<dbReference type="CDD" id="cd04301">
    <property type="entry name" value="NAT_SF"/>
    <property type="match status" value="1"/>
</dbReference>
<dbReference type="AlphaFoldDB" id="A0A1C5I337"/>
<dbReference type="Gene3D" id="3.40.630.30">
    <property type="match status" value="1"/>
</dbReference>
<protein>
    <submittedName>
        <fullName evidence="2">FR47-like protein</fullName>
    </submittedName>
</protein>
<dbReference type="InterPro" id="IPR013653">
    <property type="entry name" value="GCN5-like_dom"/>
</dbReference>
<gene>
    <name evidence="2" type="ORF">GA0074704_2821</name>
</gene>
<dbReference type="PROSITE" id="PS51186">
    <property type="entry name" value="GNAT"/>
    <property type="match status" value="1"/>
</dbReference>